<feature type="region of interest" description="G1" evidence="7">
    <location>
        <begin position="22"/>
        <end position="29"/>
    </location>
</feature>
<dbReference type="GO" id="GO:0070181">
    <property type="term" value="F:small ribosomal subunit rRNA binding"/>
    <property type="evidence" value="ECO:0007669"/>
    <property type="project" value="UniProtKB-UniRule"/>
</dbReference>
<feature type="binding site" evidence="6">
    <location>
        <begin position="69"/>
        <end position="73"/>
    </location>
    <ligand>
        <name>GTP</name>
        <dbReference type="ChEBI" id="CHEBI:37565"/>
    </ligand>
</feature>
<dbReference type="InterPro" id="IPR005225">
    <property type="entry name" value="Small_GTP-bd"/>
</dbReference>
<keyword evidence="6" id="KW-0690">Ribosome biogenesis</keyword>
<evidence type="ECO:0000256" key="4">
    <source>
        <dbReference type="ARBA" id="ARBA00022884"/>
    </source>
</evidence>
<dbReference type="CDD" id="cd04163">
    <property type="entry name" value="Era"/>
    <property type="match status" value="1"/>
</dbReference>
<keyword evidence="6" id="KW-1003">Cell membrane</keyword>
<feature type="binding site" evidence="6">
    <location>
        <begin position="22"/>
        <end position="29"/>
    </location>
    <ligand>
        <name>GTP</name>
        <dbReference type="ChEBI" id="CHEBI:37565"/>
    </ligand>
</feature>
<feature type="region of interest" description="G5" evidence="7">
    <location>
        <begin position="166"/>
        <end position="168"/>
    </location>
</feature>
<keyword evidence="5 6" id="KW-0342">GTP-binding</keyword>
<feature type="region of interest" description="G3" evidence="7">
    <location>
        <begin position="69"/>
        <end position="72"/>
    </location>
</feature>
<dbReference type="NCBIfam" id="NF000908">
    <property type="entry name" value="PRK00089.1"/>
    <property type="match status" value="1"/>
</dbReference>
<dbReference type="NCBIfam" id="TIGR00436">
    <property type="entry name" value="era"/>
    <property type="match status" value="1"/>
</dbReference>
<dbReference type="InterPro" id="IPR006073">
    <property type="entry name" value="GTP-bd"/>
</dbReference>
<dbReference type="NCBIfam" id="TIGR00231">
    <property type="entry name" value="small_GTP"/>
    <property type="match status" value="1"/>
</dbReference>
<dbReference type="GO" id="GO:0043024">
    <property type="term" value="F:ribosomal small subunit binding"/>
    <property type="evidence" value="ECO:0007669"/>
    <property type="project" value="TreeGrafter"/>
</dbReference>
<dbReference type="Pfam" id="PF01926">
    <property type="entry name" value="MMR_HSR1"/>
    <property type="match status" value="1"/>
</dbReference>
<comment type="subunit">
    <text evidence="6">Monomer.</text>
</comment>
<evidence type="ECO:0000259" key="10">
    <source>
        <dbReference type="PROSITE" id="PS51713"/>
    </source>
</evidence>
<gene>
    <name evidence="6" type="primary">era</name>
    <name evidence="11" type="ORF">SAMN05216499_102343</name>
</gene>
<comment type="similarity">
    <text evidence="1 6 7 8">Belongs to the TRAFAC class TrmE-Era-EngA-EngB-Septin-like GTPase superfamily. Era GTPase family.</text>
</comment>
<dbReference type="HAMAP" id="MF_00367">
    <property type="entry name" value="GTPase_Era"/>
    <property type="match status" value="1"/>
</dbReference>
<protein>
    <recommendedName>
        <fullName evidence="2 6">GTPase Era</fullName>
    </recommendedName>
</protein>
<evidence type="ECO:0000313" key="11">
    <source>
        <dbReference type="EMBL" id="SHL02275.1"/>
    </source>
</evidence>
<dbReference type="PANTHER" id="PTHR42698">
    <property type="entry name" value="GTPASE ERA"/>
    <property type="match status" value="1"/>
</dbReference>
<comment type="subcellular location">
    <subcellularLocation>
        <location evidence="6">Cytoplasm</location>
    </subcellularLocation>
    <subcellularLocation>
        <location evidence="6">Cell membrane</location>
        <topology evidence="6">Peripheral membrane protein</topology>
    </subcellularLocation>
</comment>
<dbReference type="Proteomes" id="UP000184111">
    <property type="component" value="Unassembled WGS sequence"/>
</dbReference>
<proteinExistence type="inferred from homology"/>
<evidence type="ECO:0000256" key="7">
    <source>
        <dbReference type="PROSITE-ProRule" id="PRU01050"/>
    </source>
</evidence>
<dbReference type="InterPro" id="IPR030388">
    <property type="entry name" value="G_ERA_dom"/>
</dbReference>
<dbReference type="OrthoDB" id="9805918at2"/>
<evidence type="ECO:0000259" key="9">
    <source>
        <dbReference type="PROSITE" id="PS50823"/>
    </source>
</evidence>
<dbReference type="InterPro" id="IPR015946">
    <property type="entry name" value="KH_dom-like_a/b"/>
</dbReference>
<dbReference type="InterPro" id="IPR027417">
    <property type="entry name" value="P-loop_NTPase"/>
</dbReference>
<organism evidence="11 12">
    <name type="scientific">Actinacidiphila paucisporea</name>
    <dbReference type="NCBI Taxonomy" id="310782"/>
    <lineage>
        <taxon>Bacteria</taxon>
        <taxon>Bacillati</taxon>
        <taxon>Actinomycetota</taxon>
        <taxon>Actinomycetes</taxon>
        <taxon>Kitasatosporales</taxon>
        <taxon>Streptomycetaceae</taxon>
        <taxon>Actinacidiphila</taxon>
    </lineage>
</organism>
<keyword evidence="6" id="KW-0699">rRNA-binding</keyword>
<dbReference type="CDD" id="cd22534">
    <property type="entry name" value="KH-II_Era"/>
    <property type="match status" value="1"/>
</dbReference>
<dbReference type="PANTHER" id="PTHR42698:SF1">
    <property type="entry name" value="GTPASE ERA, MITOCHONDRIAL"/>
    <property type="match status" value="1"/>
</dbReference>
<dbReference type="GO" id="GO:0005829">
    <property type="term" value="C:cytosol"/>
    <property type="evidence" value="ECO:0007669"/>
    <property type="project" value="TreeGrafter"/>
</dbReference>
<keyword evidence="4 6" id="KW-0694">RNA-binding</keyword>
<feature type="binding site" evidence="6">
    <location>
        <begin position="132"/>
        <end position="135"/>
    </location>
    <ligand>
        <name>GTP</name>
        <dbReference type="ChEBI" id="CHEBI:37565"/>
    </ligand>
</feature>
<name>A0A1M6X920_9ACTN</name>
<dbReference type="Gene3D" id="3.30.300.20">
    <property type="match status" value="1"/>
</dbReference>
<feature type="domain" description="Era-type G" evidence="10">
    <location>
        <begin position="14"/>
        <end position="187"/>
    </location>
</feature>
<comment type="function">
    <text evidence="6">An essential GTPase that binds both GDP and GTP, with rapid nucleotide exchange. Plays a role in 16S rRNA processing and 30S ribosomal subunit biogenesis and possibly also in cell cycle regulation and energy metabolism.</text>
</comment>
<dbReference type="FunFam" id="3.40.50.300:FF:000094">
    <property type="entry name" value="GTPase Era"/>
    <property type="match status" value="1"/>
</dbReference>
<evidence type="ECO:0000256" key="5">
    <source>
        <dbReference type="ARBA" id="ARBA00023134"/>
    </source>
</evidence>
<dbReference type="SUPFAM" id="SSF52540">
    <property type="entry name" value="P-loop containing nucleoside triphosphate hydrolases"/>
    <property type="match status" value="1"/>
</dbReference>
<evidence type="ECO:0000256" key="8">
    <source>
        <dbReference type="RuleBase" id="RU003761"/>
    </source>
</evidence>
<feature type="domain" description="KH type-2" evidence="9">
    <location>
        <begin position="218"/>
        <end position="300"/>
    </location>
</feature>
<dbReference type="GO" id="GO:0003924">
    <property type="term" value="F:GTPase activity"/>
    <property type="evidence" value="ECO:0007669"/>
    <property type="project" value="UniProtKB-UniRule"/>
</dbReference>
<dbReference type="InterPro" id="IPR005662">
    <property type="entry name" value="GTPase_Era-like"/>
</dbReference>
<dbReference type="InterPro" id="IPR004044">
    <property type="entry name" value="KH_dom_type_2"/>
</dbReference>
<evidence type="ECO:0000256" key="6">
    <source>
        <dbReference type="HAMAP-Rule" id="MF_00367"/>
    </source>
</evidence>
<keyword evidence="3 6" id="KW-0547">Nucleotide-binding</keyword>
<evidence type="ECO:0000313" key="12">
    <source>
        <dbReference type="Proteomes" id="UP000184111"/>
    </source>
</evidence>
<accession>A0A1M6X920</accession>
<dbReference type="Gene3D" id="3.40.50.300">
    <property type="entry name" value="P-loop containing nucleotide triphosphate hydrolases"/>
    <property type="match status" value="1"/>
</dbReference>
<dbReference type="GO" id="GO:0000028">
    <property type="term" value="P:ribosomal small subunit assembly"/>
    <property type="evidence" value="ECO:0007669"/>
    <property type="project" value="TreeGrafter"/>
</dbReference>
<keyword evidence="12" id="KW-1185">Reference proteome</keyword>
<evidence type="ECO:0000256" key="3">
    <source>
        <dbReference type="ARBA" id="ARBA00022741"/>
    </source>
</evidence>
<dbReference type="SUPFAM" id="SSF54814">
    <property type="entry name" value="Prokaryotic type KH domain (KH-domain type II)"/>
    <property type="match status" value="1"/>
</dbReference>
<dbReference type="PROSITE" id="PS51713">
    <property type="entry name" value="G_ERA"/>
    <property type="match status" value="1"/>
</dbReference>
<evidence type="ECO:0000256" key="1">
    <source>
        <dbReference type="ARBA" id="ARBA00007921"/>
    </source>
</evidence>
<dbReference type="EMBL" id="FRBI01000002">
    <property type="protein sequence ID" value="SHL02275.1"/>
    <property type="molecule type" value="Genomic_DNA"/>
</dbReference>
<feature type="region of interest" description="G2" evidence="7">
    <location>
        <begin position="48"/>
        <end position="52"/>
    </location>
</feature>
<sequence>MSARTPSAAGPTHRSGFACFVGRPNAGKSTLTNALVGQKVAITSNRPQTTRHTVRGIVHRPEAQLVLVDTPGLHKPRTLLGERLNDVVRSTWAEVDVIGFCLPADQKLGPGDTFIARELAGVRKTPKVAVVTKTDLVDSKTLAHQLLAVDKLGRDLGFEWAEIVPVSAVAGEQVGLLADLLVPLLPEGPALYPEGDLTDEPEQIMVAELIREAALEGVRDELPHSIAVVVEEMLPREGRPADRPLLDIHANLYIERPSQKGIIIGPKGARLKEVGVKSRHQIEALLGTPVFLDLHVKVAKDWQRDPKQLRKLGF</sequence>
<dbReference type="InterPro" id="IPR009019">
    <property type="entry name" value="KH_sf_prok-type"/>
</dbReference>
<dbReference type="GO" id="GO:0005525">
    <property type="term" value="F:GTP binding"/>
    <property type="evidence" value="ECO:0007669"/>
    <property type="project" value="UniProtKB-UniRule"/>
</dbReference>
<dbReference type="Pfam" id="PF07650">
    <property type="entry name" value="KH_2"/>
    <property type="match status" value="1"/>
</dbReference>
<dbReference type="GO" id="GO:0005886">
    <property type="term" value="C:plasma membrane"/>
    <property type="evidence" value="ECO:0007669"/>
    <property type="project" value="UniProtKB-SubCell"/>
</dbReference>
<keyword evidence="6" id="KW-0963">Cytoplasm</keyword>
<dbReference type="STRING" id="310782.SAMN05216499_102343"/>
<reference evidence="11 12" key="1">
    <citation type="submission" date="2016-11" db="EMBL/GenBank/DDBJ databases">
        <authorList>
            <person name="Jaros S."/>
            <person name="Januszkiewicz K."/>
            <person name="Wedrychowicz H."/>
        </authorList>
    </citation>
    <scope>NUCLEOTIDE SEQUENCE [LARGE SCALE GENOMIC DNA]</scope>
    <source>
        <strain evidence="11 12">CGMCC 4.2025</strain>
    </source>
</reference>
<feature type="region of interest" description="G4" evidence="7">
    <location>
        <begin position="132"/>
        <end position="135"/>
    </location>
</feature>
<dbReference type="PROSITE" id="PS50823">
    <property type="entry name" value="KH_TYPE_2"/>
    <property type="match status" value="1"/>
</dbReference>
<evidence type="ECO:0000256" key="2">
    <source>
        <dbReference type="ARBA" id="ARBA00020484"/>
    </source>
</evidence>
<dbReference type="AlphaFoldDB" id="A0A1M6X920"/>
<dbReference type="FunFam" id="3.30.300.20:FF:000003">
    <property type="entry name" value="GTPase Era"/>
    <property type="match status" value="1"/>
</dbReference>
<keyword evidence="6" id="KW-0472">Membrane</keyword>